<dbReference type="EMBL" id="UGYZ01000002">
    <property type="protein sequence ID" value="SUI98516.1"/>
    <property type="molecule type" value="Genomic_DNA"/>
</dbReference>
<protein>
    <recommendedName>
        <fullName evidence="3">DUF3918 domain-containing protein</fullName>
    </recommendedName>
</protein>
<keyword evidence="2" id="KW-1185">Reference proteome</keyword>
<reference evidence="1 2" key="1">
    <citation type="submission" date="2018-06" db="EMBL/GenBank/DDBJ databases">
        <authorList>
            <consortium name="Pathogen Informatics"/>
            <person name="Doyle S."/>
        </authorList>
    </citation>
    <scope>NUCLEOTIDE SEQUENCE [LARGE SCALE GENOMIC DNA]</scope>
    <source>
        <strain evidence="2">ATCC 11859 / DSM 33 / NCIB 8841 / NCTC 4822</strain>
    </source>
</reference>
<evidence type="ECO:0008006" key="3">
    <source>
        <dbReference type="Google" id="ProtNLM"/>
    </source>
</evidence>
<proteinExistence type="predicted"/>
<dbReference type="RefSeq" id="WP_166739453.1">
    <property type="nucleotide sequence ID" value="NZ_CP038012.1"/>
</dbReference>
<evidence type="ECO:0000313" key="1">
    <source>
        <dbReference type="EMBL" id="SUI98516.1"/>
    </source>
</evidence>
<organism evidence="1 2">
    <name type="scientific">Sporosarcina pasteurii</name>
    <name type="common">Bacillus pasteurii</name>
    <dbReference type="NCBI Taxonomy" id="1474"/>
    <lineage>
        <taxon>Bacteria</taxon>
        <taxon>Bacillati</taxon>
        <taxon>Bacillota</taxon>
        <taxon>Bacilli</taxon>
        <taxon>Bacillales</taxon>
        <taxon>Caryophanaceae</taxon>
        <taxon>Sporosarcina</taxon>
    </lineage>
</organism>
<dbReference type="Proteomes" id="UP000254519">
    <property type="component" value="Unassembled WGS sequence"/>
</dbReference>
<name>A0A380BDJ3_SPOPA</name>
<dbReference type="AlphaFoldDB" id="A0A380BDJ3"/>
<evidence type="ECO:0000313" key="2">
    <source>
        <dbReference type="Proteomes" id="UP000254519"/>
    </source>
</evidence>
<sequence length="50" mass="5300">MNKMALAALGIGAAYLMQNKNARNKLMKQVETFTGMSMGMNKNSGTGTSS</sequence>
<gene>
    <name evidence="1" type="ORF">NCTC4822_00203</name>
</gene>
<accession>A0A380BDJ3</accession>